<keyword evidence="6" id="KW-1185">Reference proteome</keyword>
<protein>
    <submittedName>
        <fullName evidence="5">Porin family protein</fullName>
    </submittedName>
</protein>
<evidence type="ECO:0000313" key="6">
    <source>
        <dbReference type="Proteomes" id="UP000315947"/>
    </source>
</evidence>
<evidence type="ECO:0000256" key="3">
    <source>
        <dbReference type="SAM" id="SignalP"/>
    </source>
</evidence>
<name>A0ABX5X3Z7_9GAMM</name>
<dbReference type="InterPro" id="IPR027385">
    <property type="entry name" value="Beta-barrel_OMP"/>
</dbReference>
<evidence type="ECO:0000259" key="4">
    <source>
        <dbReference type="Pfam" id="PF13505"/>
    </source>
</evidence>
<keyword evidence="1 3" id="KW-0732">Signal</keyword>
<feature type="chain" id="PRO_5047269988" evidence="3">
    <location>
        <begin position="23"/>
        <end position="191"/>
    </location>
</feature>
<feature type="region of interest" description="Disordered" evidence="2">
    <location>
        <begin position="36"/>
        <end position="56"/>
    </location>
</feature>
<dbReference type="Gene3D" id="2.40.160.20">
    <property type="match status" value="1"/>
</dbReference>
<dbReference type="SUPFAM" id="SSF56925">
    <property type="entry name" value="OMPA-like"/>
    <property type="match status" value="1"/>
</dbReference>
<proteinExistence type="predicted"/>
<evidence type="ECO:0000256" key="1">
    <source>
        <dbReference type="ARBA" id="ARBA00022729"/>
    </source>
</evidence>
<gene>
    <name evidence="5" type="ORF">FM037_25915</name>
</gene>
<dbReference type="Pfam" id="PF13505">
    <property type="entry name" value="OMP_b-brl"/>
    <property type="match status" value="1"/>
</dbReference>
<reference evidence="5 6" key="1">
    <citation type="submission" date="2019-07" db="EMBL/GenBank/DDBJ databases">
        <title>Shewanella sp. YLB-06 whole genomic sequence.</title>
        <authorList>
            <person name="Yu L."/>
        </authorList>
    </citation>
    <scope>NUCLEOTIDE SEQUENCE [LARGE SCALE GENOMIC DNA]</scope>
    <source>
        <strain evidence="5 6">YLB-06</strain>
    </source>
</reference>
<dbReference type="RefSeq" id="WP_144048372.1">
    <property type="nucleotide sequence ID" value="NZ_CP041614.1"/>
</dbReference>
<feature type="domain" description="Outer membrane protein beta-barrel" evidence="4">
    <location>
        <begin position="9"/>
        <end position="191"/>
    </location>
</feature>
<feature type="signal peptide" evidence="3">
    <location>
        <begin position="1"/>
        <end position="22"/>
    </location>
</feature>
<organism evidence="5 6">
    <name type="scientific">Shewanella psychropiezotolerans</name>
    <dbReference type="NCBI Taxonomy" id="2593655"/>
    <lineage>
        <taxon>Bacteria</taxon>
        <taxon>Pseudomonadati</taxon>
        <taxon>Pseudomonadota</taxon>
        <taxon>Gammaproteobacteria</taxon>
        <taxon>Alteromonadales</taxon>
        <taxon>Shewanellaceae</taxon>
        <taxon>Shewanella</taxon>
    </lineage>
</organism>
<dbReference type="EMBL" id="CP041614">
    <property type="protein sequence ID" value="QDO86063.1"/>
    <property type="molecule type" value="Genomic_DNA"/>
</dbReference>
<dbReference type="InterPro" id="IPR011250">
    <property type="entry name" value="OMP/PagP_B-barrel"/>
</dbReference>
<evidence type="ECO:0000256" key="2">
    <source>
        <dbReference type="SAM" id="MobiDB-lite"/>
    </source>
</evidence>
<evidence type="ECO:0000313" key="5">
    <source>
        <dbReference type="EMBL" id="QDO86063.1"/>
    </source>
</evidence>
<dbReference type="Proteomes" id="UP000315947">
    <property type="component" value="Chromosome"/>
</dbReference>
<sequence length="191" mass="21274">MKTQSLVLAAAIATIMSAPTMATEWFVGGGLGAQQNTHKSTAPSVTGNGTTSSRDTENNITYELRGGAFLNENNRVYGTYSINSDHFSRQQSLLISYDYLVSLGESNKLNWFIGATAGVNHFSPKTDELSSKNRFVWGGQTGLMYKFTDNISTEFGYRYLKQDHEFKASEDTHAFNLDNSQQVYLAVDYRF</sequence>
<accession>A0ABX5X3Z7</accession>